<dbReference type="STRING" id="1886670.PTI45_03512"/>
<dbReference type="InterPro" id="IPR007157">
    <property type="entry name" value="PspA_VIPP1"/>
</dbReference>
<dbReference type="PANTHER" id="PTHR31088:SF6">
    <property type="entry name" value="PHAGE SHOCK PROTEIN A"/>
    <property type="match status" value="1"/>
</dbReference>
<evidence type="ECO:0000313" key="4">
    <source>
        <dbReference type="Proteomes" id="UP000094578"/>
    </source>
</evidence>
<accession>A0A1E3KZX4</accession>
<evidence type="ECO:0000256" key="2">
    <source>
        <dbReference type="SAM" id="MobiDB-lite"/>
    </source>
</evidence>
<feature type="region of interest" description="Disordered" evidence="2">
    <location>
        <begin position="221"/>
        <end position="246"/>
    </location>
</feature>
<keyword evidence="4" id="KW-1185">Reference proteome</keyword>
<organism evidence="3 4">
    <name type="scientific">Paenibacillus nuruki</name>
    <dbReference type="NCBI Taxonomy" id="1886670"/>
    <lineage>
        <taxon>Bacteria</taxon>
        <taxon>Bacillati</taxon>
        <taxon>Bacillota</taxon>
        <taxon>Bacilli</taxon>
        <taxon>Bacillales</taxon>
        <taxon>Paenibacillaceae</taxon>
        <taxon>Paenibacillus</taxon>
    </lineage>
</organism>
<sequence>MGVFKRLKDMTKASVNDLLDKVEDPIVMLNQYLRDMEAEIHQAEVTVAKQMANERRMKQRFDEAARVGMQRESQATAALKNGQEEVARKLLEEKLYFDQKFTEYSEMHSQAKEQVTDMMNQLHEMKDEFYKMRNKRNELVSRAQMAKAKKQMAQVSSVNSIDKGGASLGFNRMEEKIMQMEAEADVMRAPYRSGYGSNAYISGEDAEKQLRVDEQLNLLKSKLAPKTIESNSSEGPSLSKDEGPQH</sequence>
<name>A0A1E3KZX4_9BACL</name>
<evidence type="ECO:0000313" key="3">
    <source>
        <dbReference type="EMBL" id="ODP27092.1"/>
    </source>
</evidence>
<dbReference type="Proteomes" id="UP000094578">
    <property type="component" value="Unassembled WGS sequence"/>
</dbReference>
<protein>
    <submittedName>
        <fullName evidence="3">Protein LiaH</fullName>
    </submittedName>
</protein>
<dbReference type="AlphaFoldDB" id="A0A1E3KZX4"/>
<dbReference type="Pfam" id="PF04012">
    <property type="entry name" value="PspA_IM30"/>
    <property type="match status" value="1"/>
</dbReference>
<dbReference type="EMBL" id="MDER01000067">
    <property type="protein sequence ID" value="ODP27092.1"/>
    <property type="molecule type" value="Genomic_DNA"/>
</dbReference>
<comment type="similarity">
    <text evidence="1">Belongs to the PspA/Vipp/IM30 family.</text>
</comment>
<dbReference type="PANTHER" id="PTHR31088">
    <property type="entry name" value="MEMBRANE-ASSOCIATED PROTEIN VIPP1, CHLOROPLASTIC"/>
    <property type="match status" value="1"/>
</dbReference>
<comment type="caution">
    <text evidence="3">The sequence shown here is derived from an EMBL/GenBank/DDBJ whole genome shotgun (WGS) entry which is preliminary data.</text>
</comment>
<dbReference type="PATRIC" id="fig|1886670.3.peg.3552"/>
<dbReference type="RefSeq" id="WP_069328883.1">
    <property type="nucleotide sequence ID" value="NZ_MDER01000067.1"/>
</dbReference>
<proteinExistence type="inferred from homology"/>
<evidence type="ECO:0000256" key="1">
    <source>
        <dbReference type="ARBA" id="ARBA00043985"/>
    </source>
</evidence>
<reference evidence="3 4" key="1">
    <citation type="submission" date="2016-08" db="EMBL/GenBank/DDBJ databases">
        <title>Genome sequencing of Paenibacillus sp. TI45-13ar, isolated from Korean traditional nuruk.</title>
        <authorList>
            <person name="Kim S.-J."/>
        </authorList>
    </citation>
    <scope>NUCLEOTIDE SEQUENCE [LARGE SCALE GENOMIC DNA]</scope>
    <source>
        <strain evidence="3 4">TI45-13ar</strain>
    </source>
</reference>
<gene>
    <name evidence="3" type="ORF">PTI45_03512</name>
</gene>